<name>A0AAJ1QSL8_9BACI</name>
<dbReference type="GO" id="GO:0003677">
    <property type="term" value="F:DNA binding"/>
    <property type="evidence" value="ECO:0007669"/>
    <property type="project" value="UniProtKB-KW"/>
</dbReference>
<evidence type="ECO:0000313" key="3">
    <source>
        <dbReference type="Proteomes" id="UP001238973"/>
    </source>
</evidence>
<dbReference type="InterPro" id="IPR046947">
    <property type="entry name" value="LytR-like"/>
</dbReference>
<dbReference type="Pfam" id="PF04397">
    <property type="entry name" value="LytTR"/>
    <property type="match status" value="1"/>
</dbReference>
<dbReference type="SMART" id="SM00850">
    <property type="entry name" value="LytTR"/>
    <property type="match status" value="1"/>
</dbReference>
<dbReference type="GO" id="GO:0000156">
    <property type="term" value="F:phosphorelay response regulator activity"/>
    <property type="evidence" value="ECO:0007669"/>
    <property type="project" value="InterPro"/>
</dbReference>
<accession>A0AAJ1QSL8</accession>
<organism evidence="2 3">
    <name type="scientific">Peribacillus frigoritolerans</name>
    <dbReference type="NCBI Taxonomy" id="450367"/>
    <lineage>
        <taxon>Bacteria</taxon>
        <taxon>Bacillati</taxon>
        <taxon>Bacillota</taxon>
        <taxon>Bacilli</taxon>
        <taxon>Bacillales</taxon>
        <taxon>Bacillaceae</taxon>
        <taxon>Peribacillus</taxon>
    </lineage>
</organism>
<protein>
    <submittedName>
        <fullName evidence="2">LytTR family DNA-binding domain-containing protein</fullName>
    </submittedName>
</protein>
<dbReference type="PROSITE" id="PS50930">
    <property type="entry name" value="HTH_LYTTR"/>
    <property type="match status" value="1"/>
</dbReference>
<dbReference type="AlphaFoldDB" id="A0AAJ1QSL8"/>
<dbReference type="Proteomes" id="UP001238973">
    <property type="component" value="Unassembled WGS sequence"/>
</dbReference>
<dbReference type="RefSeq" id="WP_289351089.1">
    <property type="nucleotide sequence ID" value="NZ_JAUCFI010000003.1"/>
</dbReference>
<evidence type="ECO:0000313" key="2">
    <source>
        <dbReference type="EMBL" id="MDM5286536.1"/>
    </source>
</evidence>
<dbReference type="InterPro" id="IPR007492">
    <property type="entry name" value="LytTR_DNA-bd_dom"/>
</dbReference>
<reference evidence="2" key="1">
    <citation type="submission" date="2023-06" db="EMBL/GenBank/DDBJ databases">
        <title>Comparative genomics of Bacillaceae isolates and their secondary metabolite potential.</title>
        <authorList>
            <person name="Song L."/>
            <person name="Nielsen L.J."/>
            <person name="Mohite O."/>
            <person name="Xu X."/>
            <person name="Weber T."/>
            <person name="Kovacs A.T."/>
        </authorList>
    </citation>
    <scope>NUCLEOTIDE SEQUENCE</scope>
    <source>
        <strain evidence="2">G1S1</strain>
    </source>
</reference>
<comment type="caution">
    <text evidence="2">The sequence shown here is derived from an EMBL/GenBank/DDBJ whole genome shotgun (WGS) entry which is preliminary data.</text>
</comment>
<keyword evidence="2" id="KW-0238">DNA-binding</keyword>
<gene>
    <name evidence="2" type="ORF">QUF85_24950</name>
</gene>
<dbReference type="Gene3D" id="2.20.25.10">
    <property type="match status" value="1"/>
</dbReference>
<dbReference type="Gene3D" id="2.40.50.40">
    <property type="match status" value="1"/>
</dbReference>
<dbReference type="EMBL" id="JAUCFI010000003">
    <property type="protein sequence ID" value="MDM5286536.1"/>
    <property type="molecule type" value="Genomic_DNA"/>
</dbReference>
<sequence length="215" mass="24413">MKNEVLQFIKDWVPKEASVAVASGNRYINYYAGIHDIQIRPGQPIPSGSISERVFHQKGRVETLVDDSVFGIPYYGVGYLIEGQDGFNGALTVILPPWYSLKKHSPLSFITGKQGDIWSPIPVDQIIYIESNQKKTWFYTADGQYSTIYTLKNIEQRLSDSFLRIHRSYIVNISFIQQISRDISSNLILTLKNPNCCALTISQTFIPSVRRTLGF</sequence>
<evidence type="ECO:0000259" key="1">
    <source>
        <dbReference type="PROSITE" id="PS50930"/>
    </source>
</evidence>
<dbReference type="PANTHER" id="PTHR37299">
    <property type="entry name" value="TRANSCRIPTIONAL REGULATOR-RELATED"/>
    <property type="match status" value="1"/>
</dbReference>
<dbReference type="PANTHER" id="PTHR37299:SF1">
    <property type="entry name" value="STAGE 0 SPORULATION PROTEIN A HOMOLOG"/>
    <property type="match status" value="1"/>
</dbReference>
<feature type="domain" description="HTH LytTR-type" evidence="1">
    <location>
        <begin position="120"/>
        <end position="215"/>
    </location>
</feature>
<proteinExistence type="predicted"/>